<dbReference type="FunFam" id="1.20.58.60:FF:000217">
    <property type="entry name" value="Synaptic nuclear envelope 2"/>
    <property type="match status" value="1"/>
</dbReference>
<evidence type="ECO:0000256" key="1">
    <source>
        <dbReference type="ARBA" id="ARBA00004308"/>
    </source>
</evidence>
<dbReference type="FunFam" id="1.10.418.10:FF:000050">
    <property type="entry name" value="nesprin-2 isoform X2"/>
    <property type="match status" value="1"/>
</dbReference>
<dbReference type="InterPro" id="IPR001715">
    <property type="entry name" value="CH_dom"/>
</dbReference>
<dbReference type="InterPro" id="IPR036872">
    <property type="entry name" value="CH_dom_sf"/>
</dbReference>
<dbReference type="FunFam" id="1.20.58.60:FF:000173">
    <property type="entry name" value="Spectrin repeat containing nuclear envelope protein 2"/>
    <property type="match status" value="1"/>
</dbReference>
<dbReference type="Pfam" id="PF25034">
    <property type="entry name" value="Spectrin_SYNE1"/>
    <property type="match status" value="1"/>
</dbReference>
<accession>A0A4U1FMC4</accession>
<comment type="caution">
    <text evidence="7">The sequence shown here is derived from an EMBL/GenBank/DDBJ whole genome shotgun (WGS) entry which is preliminary data.</text>
</comment>
<feature type="domain" description="Calponin-homology (CH)" evidence="6">
    <location>
        <begin position="1"/>
        <end position="90"/>
    </location>
</feature>
<keyword evidence="3" id="KW-0677">Repeat</keyword>
<organism evidence="7 8">
    <name type="scientific">Monodon monoceros</name>
    <name type="common">Narwhal</name>
    <name type="synonym">Ceratodon monodon</name>
    <dbReference type="NCBI Taxonomy" id="40151"/>
    <lineage>
        <taxon>Eukaryota</taxon>
        <taxon>Metazoa</taxon>
        <taxon>Chordata</taxon>
        <taxon>Craniata</taxon>
        <taxon>Vertebrata</taxon>
        <taxon>Euteleostomi</taxon>
        <taxon>Mammalia</taxon>
        <taxon>Eutheria</taxon>
        <taxon>Laurasiatheria</taxon>
        <taxon>Artiodactyla</taxon>
        <taxon>Whippomorpha</taxon>
        <taxon>Cetacea</taxon>
        <taxon>Odontoceti</taxon>
        <taxon>Monodontidae</taxon>
        <taxon>Monodon</taxon>
    </lineage>
</organism>
<dbReference type="SUPFAM" id="SSF46966">
    <property type="entry name" value="Spectrin repeat"/>
    <property type="match status" value="6"/>
</dbReference>
<protein>
    <recommendedName>
        <fullName evidence="6">Calponin-homology (CH) domain-containing protein</fullName>
    </recommendedName>
</protein>
<dbReference type="FunFam" id="1.20.58.60:FF:000133">
    <property type="entry name" value="nesprin-2 isoform X2"/>
    <property type="match status" value="1"/>
</dbReference>
<dbReference type="FunFam" id="1.20.58.60:FF:000372">
    <property type="entry name" value="nesprin-2 isoform X2"/>
    <property type="match status" value="1"/>
</dbReference>
<feature type="coiled-coil region" evidence="5">
    <location>
        <begin position="3407"/>
        <end position="3466"/>
    </location>
</feature>
<feature type="coiled-coil region" evidence="5">
    <location>
        <begin position="253"/>
        <end position="323"/>
    </location>
</feature>
<dbReference type="CDD" id="cd00176">
    <property type="entry name" value="SPEC"/>
    <property type="match status" value="2"/>
</dbReference>
<keyword evidence="4" id="KW-0472">Membrane</keyword>
<dbReference type="Gene3D" id="1.10.418.10">
    <property type="entry name" value="Calponin-like domain"/>
    <property type="match status" value="1"/>
</dbReference>
<dbReference type="PROSITE" id="PS50021">
    <property type="entry name" value="CH"/>
    <property type="match status" value="1"/>
</dbReference>
<reference evidence="8" key="1">
    <citation type="journal article" date="2019" name="IScience">
        <title>Narwhal Genome Reveals Long-Term Low Genetic Diversity despite Current Large Abundance Size.</title>
        <authorList>
            <person name="Westbury M.V."/>
            <person name="Petersen B."/>
            <person name="Garde E."/>
            <person name="Heide-Jorgensen M.P."/>
            <person name="Lorenzen E.D."/>
        </authorList>
    </citation>
    <scope>NUCLEOTIDE SEQUENCE [LARGE SCALE GENOMIC DNA]</scope>
</reference>
<evidence type="ECO:0000313" key="7">
    <source>
        <dbReference type="EMBL" id="TKC50847.1"/>
    </source>
</evidence>
<evidence type="ECO:0000256" key="3">
    <source>
        <dbReference type="ARBA" id="ARBA00022737"/>
    </source>
</evidence>
<feature type="coiled-coil region" evidence="5">
    <location>
        <begin position="2749"/>
        <end position="2776"/>
    </location>
</feature>
<feature type="coiled-coil region" evidence="5">
    <location>
        <begin position="1093"/>
        <end position="1120"/>
    </location>
</feature>
<feature type="coiled-coil region" evidence="5">
    <location>
        <begin position="1721"/>
        <end position="1777"/>
    </location>
</feature>
<dbReference type="SMART" id="SM00150">
    <property type="entry name" value="SPEC"/>
    <property type="match status" value="8"/>
</dbReference>
<dbReference type="InterPro" id="IPR057057">
    <property type="entry name" value="Spectrin_SYNE1"/>
</dbReference>
<dbReference type="InterPro" id="IPR018159">
    <property type="entry name" value="Spectrin/alpha-actinin"/>
</dbReference>
<name>A0A4U1FMC4_MONMO</name>
<feature type="coiled-coil region" evidence="5">
    <location>
        <begin position="1501"/>
        <end position="1528"/>
    </location>
</feature>
<dbReference type="Gene3D" id="1.20.58.60">
    <property type="match status" value="6"/>
</dbReference>
<evidence type="ECO:0000256" key="2">
    <source>
        <dbReference type="ARBA" id="ARBA00022553"/>
    </source>
</evidence>
<dbReference type="EMBL" id="RWIC01000068">
    <property type="protein sequence ID" value="TKC50847.1"/>
    <property type="molecule type" value="Genomic_DNA"/>
</dbReference>
<evidence type="ECO:0000256" key="5">
    <source>
        <dbReference type="SAM" id="Coils"/>
    </source>
</evidence>
<comment type="subcellular location">
    <subcellularLocation>
        <location evidence="1">Endomembrane system</location>
    </subcellularLocation>
</comment>
<keyword evidence="5" id="KW-0175">Coiled coil</keyword>
<feature type="coiled-coil region" evidence="5">
    <location>
        <begin position="2262"/>
        <end position="2289"/>
    </location>
</feature>
<dbReference type="FunFam" id="1.20.58.60:FF:000180">
    <property type="entry name" value="Spectrin repeat containing nuclear envelope protein 2"/>
    <property type="match status" value="1"/>
</dbReference>
<feature type="coiled-coil region" evidence="5">
    <location>
        <begin position="2092"/>
        <end position="2126"/>
    </location>
</feature>
<keyword evidence="2" id="KW-0597">Phosphoprotein</keyword>
<dbReference type="Proteomes" id="UP000308365">
    <property type="component" value="Unassembled WGS sequence"/>
</dbReference>
<dbReference type="PANTHER" id="PTHR14514:SF4">
    <property type="entry name" value="NESPRIN-2"/>
    <property type="match status" value="1"/>
</dbReference>
<gene>
    <name evidence="7" type="ORF">EI555_020447</name>
</gene>
<sequence length="3614" mass="417998">MFESVSVTDFKASWRNGMAFLAVIHGLRPDLIDMKSVKHRSNRDNLKEAFRIAERELKIPKMLEPEDVDVVNPDEKSIMTYVAQFLQYSKAAPGTGDKAQGKVKDAKVWLTLQEKKLQKMLTDSENETYCNKYEINVWKTELNHVLPSPLYQIETWLLGVEELIDEDLPASQDYYEAMALIQEKMTLFQEALIIFNTKSLAKYLKAVEELKNNVTEDVKLSLEEKSRDICAKWESLHHEMSLYIQQLTIDIEKEKLSDNIAKLEKQINKEKKLIRRGRTKGLIKQHEACFSEESSLYQLDHHMDVLRELCEELTSQKSQQEAMESIKDFSLESKLKPQQEESIMEKYEKDHSASINSLLERMESLETALHIVLPVEKELLLLCDSDLLLCEMAIQEFNLTDADDIYRNLRNIQDSIVRQIEICNHLEQSGNFALKELHPLDLHVAQNIILKHRTQLEEMNHRVQRSKDAVKALEDFLASLRAAELTGSQVVPGNTLTVENKEERIHQMKDKARHLDERLKVLGISIKDAEWGENTSCEKLLNALSRSLSETHGSGRQEEIMEEDELLETCIFKNNELLKNIQDIHNQISKIGLKDPTVPAVKQRLDQCERVLELLKQYQNFKSVLTTLIQKEENIISLQASYMGKENLKKRIAEINEKTEDYYENLGRALALWDKLFNLKNGIDEWTEKILQKMELHQLTEEERQKLKVMESSILNKIEHVKMRLTGESYCSALGGSTAELREDLDQAKTQIGMTESLLNALSPSDSLEIFTKLEEIILLKPEGDAKIQTVVSQAESSKAPMVPKTLTDIKNQWDNTLHLANTYLREEQVTSDVQESAEDSAAVEKLEEDWEINKNSAVEMVLSKQLSPDVQESMKTTEDEQKVNELQNQPLELDVMLRNEQLKEIEELCTQLEAKKAAIEPLEQIEYLKKAETSALFPHSERGPLDSATHTDKIKKLLASIEKEKDSLSKLKIEWENLSNCLTDMDKKLLESQMKQLEHGWEQMEQLVQKKYSQQVVGHDEFTFLMSKIQDLEISLQQQQQCLQLRLDSPEEEGNQSMVALATELQTIKHRFSVFRGRAELQMKRIWGEKEKKILEDAINNLQKQLEALEPLNIEVENQIKKCETRYKMKEAILWVKNLLDNILSQIRKCKVVHDGILDKQQVVESLVEENVLNDAYGNMARYNEAVSRAMGIITALEAIIASHRVDLDNPEESIEMPRRKQEELKSTIADIQDLTENLGTICSPEAKRQLECTLQELVSKDSAMREAAKALVSNLTSAKGELMKIEREGIILDNLQEELPEISKTKEAATTEEFSELLDCLCQYEENVERQQLLLALLLQRVKNIQNTPEGLRPMGTVSASQEIMSMQERCHKLFQKAQKNKQLIQNEIQERHAFTKEIITLKNSFQQTTTFFQNMELQDHPEKAEQLEELQSILKKGKLTFENIMEKLRIKYSEMYTIVPAEIESQVEECRKALEDVDEKISNEVLKSSPSYSMSRKIDEINNGLRNVEKMLQQKSKNIEKAQEIQKTMWDELDLWHSKLNELDSEVQDIVEQDPGQAQEWMDNLMIPFQQYQQATIKLEEYHDLLKSTEAWIENTSRLLADPADYDSSKTLSHHASTLQDVVAIETEVKSMEKRVSKIKAILLSKEIFDFSPEEHLKHGEVILENIHPMKKTIAEIVSYQVELRLPQTGMKPLPVFQRTDELLQDIKLLENVTQEQNELLKGEIEGTEKQILSLNQRKEDLLVDLKAAVLKLHQHFQQKQQELEEEMLSARASDEDGGAERGASEWKLNRTGSMFFLPAVEEEVEESSLKNEGTTPPIKVAAPGFSDEQGAFEATVEKARPKPAEVLHVCKNQVAELELWLQQANVAFEPETLDADMQQVVEQQLVGCQAMLTEIEHKVASLLENCKDQGLGDSGATQQEAEALSLKLKTVKCNLEKVQMMLQEKYSENQHSTMLKKSSEHQKVLQPDNLSEFESVVTERPQFSRQKDFQQQQVLELKPMEQKDLIKFIEFNANKIWPQYRQHDKDTAQTSSVRAKVEINGNIYIMNFHQKFGSLYLSLCSPRSVATNMSVLPSVSIYNFRYPTTEELKTYTTQLEDLRQEANNLQTQEDVSEEAYANLDKKLLELFLTLSQCLGSVEEMLQTPWLLRGDVGAQQVHYETLALELKKLCLAMSDKKNDISKAMTCPGKNASLFLDCFDNLQIYLEHIQATTASRSKSLKAGLDYNRSYQNEIKRLYDQLIKNKTSLQQSLNEISGQSIDEQLQKADAYTVELQNSESRVAKLRDEGERLHLPSVLLQEVYKLEDVLDRMWGILRARYTKLSSPFITESQQDALLQGMVELVNIGKENLAHDHLQQTKSKVALQAQIQNHKLFFRKLVADMLLIQTYSNKMLPSLLQKKETVWAEQVKEVKLLEEKSHQCGIKLQSLLQKWEEFDENYASLEKDLEILVSTLPSVSLVEETEERLMERISFYQQIKRNIDEKHARLYQTVNEGKQLVVSVSCPELEGQIAKLEEQWLSLNKKIDHELHRLQTLLKHLLSYNRDSDQLTKWLESSQQTLNYWKEQSLNVSQDLDTIRSNINNFFEFSKELDEKSSLKTAVLSTGNQLLHLKEADTATLRASLAQFEQKWTMLITQLPDIQEKLHQLQMEKLPSRKAITEMINWMNDVEHPTADEDSEHSLSSASQVKNLLHKYKEFRMEMDYKQWIVDFVNQSLLQLSTCDVESKRYERTEFAEHLGEMNRQWHRVHGTLNGKIQQLEQLLESITENENKIQILNNWMEAQEERLNTLQKPEGVISVQKTLLDCQDIENQLAIKSKALDELRQSYLTSESGTMPLLEDTASRIDELFQKKTSVSNQVNELKTSMQSVLQEWKTYDKLYDEVNMMTIRFWYCMEHSKPVVLSLEALRCQVQNLQTLQDEAESSEGSWKKLQEVIGKLKDYCPSVAEIIQEKCQNTHTRWTQVNQDIADQLQRAQSPLQLWKAYNSAHTEAAARLEQQEAKYQQLANINTSGNNLAEILPPALQDVKELQHDVQKTKEAFLQDSTLLDRLPQPAEPNTHVLLSGQMHSLQRASYLEKMLLMKTNEFKFVLSQFKDFGDQLDSLKGLITHEEENLDKLYQQEKEGNPDLFLNHVLALTAQSPDIEHLNEVSLKLPLSDVAVKTLQNVNRQWIRATATALERCSELQGIGLNQKFLYCCEKWVQLLEKIEEMLKVNIADSLPALLEQQKTYEMLEAEVSINQTIADSYVTQCLQLLDTAEIEKRPEFVWKFTKLKERWQSAAQGVRQRKSDIDELVRQWQYFTTSEGDLLHLLAYTSHLLSAVKSQDCYSLHQTRSLIHELKNKEIHFQRWQTTYALTLEAGGKLLSTTHLETKESIEKRISQLQDTWKDTKLQLGEMIKQFQSTAETWDQCEKKIKELRNRLQVLKAQSKDPLPELHEELHREKELIKELEKSLANWTQNLKELHTMKTDLTQHILVEDVVVLKEQIEHLHRQWEDLCLRVAIRKQEIEDRLNSWIVFNEKNKELCAWLVQMENKVLQTADISIEEMIEKLQKDCMEEINLFSENKLQLKQMGDRLIKASNKTRAAEIDDKLNKINDRWQHLFDVIGSSLKVHMT</sequence>
<dbReference type="SUPFAM" id="SSF47576">
    <property type="entry name" value="Calponin-homology domain, CH-domain"/>
    <property type="match status" value="1"/>
</dbReference>
<dbReference type="PANTHER" id="PTHR14514">
    <property type="entry name" value="PKA ANCHORING PROTEIN"/>
    <property type="match status" value="1"/>
</dbReference>
<dbReference type="Pfam" id="PF00307">
    <property type="entry name" value="CH"/>
    <property type="match status" value="1"/>
</dbReference>
<evidence type="ECO:0000256" key="4">
    <source>
        <dbReference type="ARBA" id="ARBA00023136"/>
    </source>
</evidence>
<proteinExistence type="predicted"/>
<evidence type="ECO:0000259" key="6">
    <source>
        <dbReference type="PROSITE" id="PS50021"/>
    </source>
</evidence>
<evidence type="ECO:0000313" key="8">
    <source>
        <dbReference type="Proteomes" id="UP000308365"/>
    </source>
</evidence>
<dbReference type="SMART" id="SM00033">
    <property type="entry name" value="CH"/>
    <property type="match status" value="1"/>
</dbReference>
<feature type="coiled-coil region" evidence="5">
    <location>
        <begin position="1270"/>
        <end position="1314"/>
    </location>
</feature>